<proteinExistence type="predicted"/>
<evidence type="ECO:0000313" key="2">
    <source>
        <dbReference type="EMBL" id="MFC7317403.1"/>
    </source>
</evidence>
<keyword evidence="3" id="KW-1185">Reference proteome</keyword>
<dbReference type="EMBL" id="JBHTBF010000002">
    <property type="protein sequence ID" value="MFC7317403.1"/>
    <property type="molecule type" value="Genomic_DNA"/>
</dbReference>
<dbReference type="InterPro" id="IPR000073">
    <property type="entry name" value="AB_hydrolase_1"/>
</dbReference>
<dbReference type="Gene3D" id="3.40.50.1820">
    <property type="entry name" value="alpha/beta hydrolase"/>
    <property type="match status" value="1"/>
</dbReference>
<dbReference type="InterPro" id="IPR050228">
    <property type="entry name" value="Carboxylesterase_BioH"/>
</dbReference>
<dbReference type="RefSeq" id="WP_276303349.1">
    <property type="nucleotide sequence ID" value="NZ_CP119992.1"/>
</dbReference>
<accession>A0ABD6AA16</accession>
<sequence length="310" mass="32978">MTRTFEEIEADDGTRLRLWRRRADAGSAVLFVHGATYPGRSVFALDADPAGESWLAACARGGRAAYAIDLRGYGDSEAPPELDAPPAANEPVVRADAAADDVAAALATLLDRHERVHLVGYSWGSMVCGRLLASRAVEVVSLTQYAPVYAFPDGADDLPDDPDAYRVVTASEVRDRWDAQFPAGVSPSSRRDEGTVEAFWRSLRDSGQAADRDGAPAVRAPNGTLADMAAAATGTPAYDPAAIDAPALVVRGSFDASATRADALGLYDALGAADDEKAYAEVAGGTHFLNLERRRTALFDLVSGFQRRYE</sequence>
<evidence type="ECO:0000259" key="1">
    <source>
        <dbReference type="Pfam" id="PF12697"/>
    </source>
</evidence>
<dbReference type="AlphaFoldDB" id="A0ABD6AA16"/>
<protein>
    <submittedName>
        <fullName evidence="2">Alpha/beta fold hydrolase</fullName>
    </submittedName>
</protein>
<name>A0ABD6AA16_9EURY</name>
<dbReference type="InterPro" id="IPR029058">
    <property type="entry name" value="AB_hydrolase_fold"/>
</dbReference>
<dbReference type="GO" id="GO:0016787">
    <property type="term" value="F:hydrolase activity"/>
    <property type="evidence" value="ECO:0007669"/>
    <property type="project" value="UniProtKB-KW"/>
</dbReference>
<dbReference type="PANTHER" id="PTHR43194">
    <property type="entry name" value="HYDROLASE ALPHA/BETA FOLD FAMILY"/>
    <property type="match status" value="1"/>
</dbReference>
<reference evidence="2 3" key="1">
    <citation type="journal article" date="2019" name="Int. J. Syst. Evol. Microbiol.">
        <title>The Global Catalogue of Microorganisms (GCM) 10K type strain sequencing project: providing services to taxonomists for standard genome sequencing and annotation.</title>
        <authorList>
            <consortium name="The Broad Institute Genomics Platform"/>
            <consortium name="The Broad Institute Genome Sequencing Center for Infectious Disease"/>
            <person name="Wu L."/>
            <person name="Ma J."/>
        </authorList>
    </citation>
    <scope>NUCLEOTIDE SEQUENCE [LARGE SCALE GENOMIC DNA]</scope>
    <source>
        <strain evidence="2 3">PSR21</strain>
    </source>
</reference>
<dbReference type="Pfam" id="PF12697">
    <property type="entry name" value="Abhydrolase_6"/>
    <property type="match status" value="1"/>
</dbReference>
<evidence type="ECO:0000313" key="3">
    <source>
        <dbReference type="Proteomes" id="UP001596547"/>
    </source>
</evidence>
<comment type="caution">
    <text evidence="2">The sequence shown here is derived from an EMBL/GenBank/DDBJ whole genome shotgun (WGS) entry which is preliminary data.</text>
</comment>
<gene>
    <name evidence="2" type="ORF">ACFQPE_11480</name>
</gene>
<feature type="domain" description="AB hydrolase-1" evidence="1">
    <location>
        <begin position="29"/>
        <end position="297"/>
    </location>
</feature>
<dbReference type="Proteomes" id="UP001596547">
    <property type="component" value="Unassembled WGS sequence"/>
</dbReference>
<organism evidence="2 3">
    <name type="scientific">Halomarina halobia</name>
    <dbReference type="NCBI Taxonomy" id="3033386"/>
    <lineage>
        <taxon>Archaea</taxon>
        <taxon>Methanobacteriati</taxon>
        <taxon>Methanobacteriota</taxon>
        <taxon>Stenosarchaea group</taxon>
        <taxon>Halobacteria</taxon>
        <taxon>Halobacteriales</taxon>
        <taxon>Natronomonadaceae</taxon>
        <taxon>Halomarina</taxon>
    </lineage>
</organism>
<dbReference type="SUPFAM" id="SSF53474">
    <property type="entry name" value="alpha/beta-Hydrolases"/>
    <property type="match status" value="1"/>
</dbReference>
<dbReference type="PANTHER" id="PTHR43194:SF2">
    <property type="entry name" value="PEROXISOMAL MEMBRANE PROTEIN LPX1"/>
    <property type="match status" value="1"/>
</dbReference>
<dbReference type="GeneID" id="79315927"/>
<keyword evidence="2" id="KW-0378">Hydrolase</keyword>